<sequence>MIKATGIIRKFSSGSGFITVLKGIDINVADGEFVSIIGRSGAGKSTLIYQLGLLDTPTEGEIIIHGEDVSKLSDREKTEFRLMNMGYIFQDYAILPELTAQENVALPAIMQGKEKRKAYESAEEVLEKVGLGAHLGNLPGQLSGGEQQRVSVARAIVNKPKIIFADEPTANLDLVNAKQVLDLLIALNKDGQTVVMVTHEQEYAKLTDRIIELHDGLIFNETELRKQK</sequence>
<dbReference type="PANTHER" id="PTHR42798">
    <property type="entry name" value="LIPOPROTEIN-RELEASING SYSTEM ATP-BINDING PROTEIN LOLD"/>
    <property type="match status" value="1"/>
</dbReference>
<proteinExistence type="inferred from homology"/>
<name>A0A1G1Z7A4_9BACT</name>
<dbReference type="STRING" id="1797692.A3I33_02775"/>
<dbReference type="FunFam" id="3.40.50.300:FF:000032">
    <property type="entry name" value="Export ABC transporter ATP-binding protein"/>
    <property type="match status" value="1"/>
</dbReference>
<dbReference type="EMBL" id="MHJA01000030">
    <property type="protein sequence ID" value="OGY60522.1"/>
    <property type="molecule type" value="Genomic_DNA"/>
</dbReference>
<evidence type="ECO:0000256" key="4">
    <source>
        <dbReference type="ARBA" id="ARBA00022840"/>
    </source>
</evidence>
<dbReference type="InterPro" id="IPR017871">
    <property type="entry name" value="ABC_transporter-like_CS"/>
</dbReference>
<dbReference type="InterPro" id="IPR003439">
    <property type="entry name" value="ABC_transporter-like_ATP-bd"/>
</dbReference>
<dbReference type="SUPFAM" id="SSF52540">
    <property type="entry name" value="P-loop containing nucleoside triphosphate hydrolases"/>
    <property type="match status" value="1"/>
</dbReference>
<dbReference type="CDD" id="cd03255">
    <property type="entry name" value="ABC_MJ0796_LolCDE_FtsE"/>
    <property type="match status" value="1"/>
</dbReference>
<comment type="caution">
    <text evidence="6">The sequence shown here is derived from an EMBL/GenBank/DDBJ whole genome shotgun (WGS) entry which is preliminary data.</text>
</comment>
<evidence type="ECO:0000313" key="6">
    <source>
        <dbReference type="EMBL" id="OGY60522.1"/>
    </source>
</evidence>
<dbReference type="Proteomes" id="UP000176544">
    <property type="component" value="Unassembled WGS sequence"/>
</dbReference>
<gene>
    <name evidence="6" type="ORF">A3I33_02775</name>
</gene>
<dbReference type="InterPro" id="IPR003593">
    <property type="entry name" value="AAA+_ATPase"/>
</dbReference>
<dbReference type="GO" id="GO:0005524">
    <property type="term" value="F:ATP binding"/>
    <property type="evidence" value="ECO:0007669"/>
    <property type="project" value="UniProtKB-KW"/>
</dbReference>
<keyword evidence="2" id="KW-0813">Transport</keyword>
<dbReference type="PANTHER" id="PTHR42798:SF6">
    <property type="entry name" value="CELL DIVISION ATP-BINDING PROTEIN FTSE"/>
    <property type="match status" value="1"/>
</dbReference>
<dbReference type="PROSITE" id="PS50893">
    <property type="entry name" value="ABC_TRANSPORTER_2"/>
    <property type="match status" value="1"/>
</dbReference>
<dbReference type="Gene3D" id="3.40.50.300">
    <property type="entry name" value="P-loop containing nucleotide triphosphate hydrolases"/>
    <property type="match status" value="1"/>
</dbReference>
<dbReference type="GO" id="GO:0022857">
    <property type="term" value="F:transmembrane transporter activity"/>
    <property type="evidence" value="ECO:0007669"/>
    <property type="project" value="UniProtKB-ARBA"/>
</dbReference>
<comment type="similarity">
    <text evidence="1">Belongs to the ABC transporter superfamily.</text>
</comment>
<evidence type="ECO:0000256" key="3">
    <source>
        <dbReference type="ARBA" id="ARBA00022741"/>
    </source>
</evidence>
<evidence type="ECO:0000259" key="5">
    <source>
        <dbReference type="PROSITE" id="PS50893"/>
    </source>
</evidence>
<dbReference type="SMART" id="SM00382">
    <property type="entry name" value="AAA"/>
    <property type="match status" value="1"/>
</dbReference>
<evidence type="ECO:0000313" key="7">
    <source>
        <dbReference type="Proteomes" id="UP000176544"/>
    </source>
</evidence>
<dbReference type="PROSITE" id="PS00211">
    <property type="entry name" value="ABC_TRANSPORTER_1"/>
    <property type="match status" value="1"/>
</dbReference>
<dbReference type="GO" id="GO:0098796">
    <property type="term" value="C:membrane protein complex"/>
    <property type="evidence" value="ECO:0007669"/>
    <property type="project" value="UniProtKB-ARBA"/>
</dbReference>
<feature type="domain" description="ABC transporter" evidence="5">
    <location>
        <begin position="2"/>
        <end position="228"/>
    </location>
</feature>
<protein>
    <recommendedName>
        <fullName evidence="5">ABC transporter domain-containing protein</fullName>
    </recommendedName>
</protein>
<dbReference type="AlphaFoldDB" id="A0A1G1Z7A4"/>
<keyword evidence="3" id="KW-0547">Nucleotide-binding</keyword>
<dbReference type="InterPro" id="IPR027417">
    <property type="entry name" value="P-loop_NTPase"/>
</dbReference>
<evidence type="ECO:0000256" key="1">
    <source>
        <dbReference type="ARBA" id="ARBA00005417"/>
    </source>
</evidence>
<reference evidence="6 7" key="1">
    <citation type="journal article" date="2016" name="Nat. Commun.">
        <title>Thousands of microbial genomes shed light on interconnected biogeochemical processes in an aquifer system.</title>
        <authorList>
            <person name="Anantharaman K."/>
            <person name="Brown C.T."/>
            <person name="Hug L.A."/>
            <person name="Sharon I."/>
            <person name="Castelle C.J."/>
            <person name="Probst A.J."/>
            <person name="Thomas B.C."/>
            <person name="Singh A."/>
            <person name="Wilkins M.J."/>
            <person name="Karaoz U."/>
            <person name="Brodie E.L."/>
            <person name="Williams K.H."/>
            <person name="Hubbard S.S."/>
            <person name="Banfield J.F."/>
        </authorList>
    </citation>
    <scope>NUCLEOTIDE SEQUENCE [LARGE SCALE GENOMIC DNA]</scope>
</reference>
<dbReference type="Pfam" id="PF00005">
    <property type="entry name" value="ABC_tran"/>
    <property type="match status" value="1"/>
</dbReference>
<keyword evidence="4" id="KW-0067">ATP-binding</keyword>
<dbReference type="InterPro" id="IPR017911">
    <property type="entry name" value="MacB-like_ATP-bd"/>
</dbReference>
<evidence type="ECO:0000256" key="2">
    <source>
        <dbReference type="ARBA" id="ARBA00022448"/>
    </source>
</evidence>
<organism evidence="6 7">
    <name type="scientific">Candidatus Colwellbacteria bacterium RIFCSPLOWO2_02_FULL_45_11</name>
    <dbReference type="NCBI Taxonomy" id="1797692"/>
    <lineage>
        <taxon>Bacteria</taxon>
        <taxon>Candidatus Colwelliibacteriota</taxon>
    </lineage>
</organism>
<accession>A0A1G1Z7A4</accession>
<dbReference type="GO" id="GO:0016887">
    <property type="term" value="F:ATP hydrolysis activity"/>
    <property type="evidence" value="ECO:0007669"/>
    <property type="project" value="InterPro"/>
</dbReference>